<evidence type="ECO:0000259" key="10">
    <source>
        <dbReference type="PROSITE" id="PS51194"/>
    </source>
</evidence>
<evidence type="ECO:0000256" key="7">
    <source>
        <dbReference type="PROSITE-ProRule" id="PRU00175"/>
    </source>
</evidence>
<dbReference type="PANTHER" id="PTHR45626">
    <property type="entry name" value="TRANSCRIPTION TERMINATION FACTOR 2-RELATED"/>
    <property type="match status" value="1"/>
</dbReference>
<evidence type="ECO:0000256" key="3">
    <source>
        <dbReference type="ARBA" id="ARBA00022771"/>
    </source>
</evidence>
<dbReference type="GO" id="GO:0008270">
    <property type="term" value="F:zinc ion binding"/>
    <property type="evidence" value="ECO:0007669"/>
    <property type="project" value="UniProtKB-KW"/>
</dbReference>
<name>A0A8H4J4C6_9PEZI</name>
<dbReference type="GO" id="GO:0006281">
    <property type="term" value="P:DNA repair"/>
    <property type="evidence" value="ECO:0007669"/>
    <property type="project" value="TreeGrafter"/>
</dbReference>
<dbReference type="InterPro" id="IPR001841">
    <property type="entry name" value="Znf_RING"/>
</dbReference>
<dbReference type="InterPro" id="IPR017907">
    <property type="entry name" value="Znf_RING_CS"/>
</dbReference>
<dbReference type="InterPro" id="IPR000330">
    <property type="entry name" value="SNF2_N"/>
</dbReference>
<evidence type="ECO:0000313" key="11">
    <source>
        <dbReference type="EMBL" id="KAF4311888.1"/>
    </source>
</evidence>
<evidence type="ECO:0000313" key="12">
    <source>
        <dbReference type="Proteomes" id="UP000572817"/>
    </source>
</evidence>
<dbReference type="OrthoDB" id="448448at2759"/>
<dbReference type="GO" id="GO:0008094">
    <property type="term" value="F:ATP-dependent activity, acting on DNA"/>
    <property type="evidence" value="ECO:0007669"/>
    <property type="project" value="TreeGrafter"/>
</dbReference>
<reference evidence="11" key="1">
    <citation type="submission" date="2020-04" db="EMBL/GenBank/DDBJ databases">
        <title>Genome Assembly and Annotation of Botryosphaeria dothidea sdau 11-99, a Latent Pathogen of Apple Fruit Ring Rot in China.</title>
        <authorList>
            <person name="Yu C."/>
            <person name="Diao Y."/>
            <person name="Lu Q."/>
            <person name="Zhao J."/>
            <person name="Cui S."/>
            <person name="Peng C."/>
            <person name="He B."/>
            <person name="Liu H."/>
        </authorList>
    </citation>
    <scope>NUCLEOTIDE SEQUENCE [LARGE SCALE GENOMIC DNA]</scope>
    <source>
        <strain evidence="11">Sdau11-99</strain>
    </source>
</reference>
<keyword evidence="1" id="KW-0479">Metal-binding</keyword>
<keyword evidence="3 7" id="KW-0863">Zinc-finger</keyword>
<feature type="domain" description="Helicase C-terminal" evidence="10">
    <location>
        <begin position="330"/>
        <end position="469"/>
    </location>
</feature>
<dbReference type="InterPro" id="IPR027417">
    <property type="entry name" value="P-loop_NTPase"/>
</dbReference>
<dbReference type="CDD" id="cd18008">
    <property type="entry name" value="DEXDc_SHPRH-like"/>
    <property type="match status" value="1"/>
</dbReference>
<keyword evidence="6" id="KW-0067">ATP-binding</keyword>
<dbReference type="PROSITE" id="PS00518">
    <property type="entry name" value="ZF_RING_1"/>
    <property type="match status" value="1"/>
</dbReference>
<evidence type="ECO:0000256" key="6">
    <source>
        <dbReference type="ARBA" id="ARBA00022840"/>
    </source>
</evidence>
<feature type="domain" description="Helicase ATP-binding" evidence="9">
    <location>
        <begin position="1"/>
        <end position="111"/>
    </location>
</feature>
<dbReference type="Gene3D" id="3.40.50.300">
    <property type="entry name" value="P-loop containing nucleotide triphosphate hydrolases"/>
    <property type="match status" value="1"/>
</dbReference>
<dbReference type="AlphaFoldDB" id="A0A8H4J4C6"/>
<dbReference type="GO" id="GO:0016787">
    <property type="term" value="F:hydrolase activity"/>
    <property type="evidence" value="ECO:0007669"/>
    <property type="project" value="UniProtKB-KW"/>
</dbReference>
<keyword evidence="12" id="KW-1185">Reference proteome</keyword>
<evidence type="ECO:0000256" key="2">
    <source>
        <dbReference type="ARBA" id="ARBA00022741"/>
    </source>
</evidence>
<dbReference type="PROSITE" id="PS51192">
    <property type="entry name" value="HELICASE_ATP_BIND_1"/>
    <property type="match status" value="1"/>
</dbReference>
<keyword evidence="5" id="KW-0862">Zinc</keyword>
<dbReference type="SMART" id="SM00490">
    <property type="entry name" value="HELICc"/>
    <property type="match status" value="1"/>
</dbReference>
<keyword evidence="2" id="KW-0547">Nucleotide-binding</keyword>
<dbReference type="GO" id="GO:0005524">
    <property type="term" value="F:ATP binding"/>
    <property type="evidence" value="ECO:0007669"/>
    <property type="project" value="UniProtKB-KW"/>
</dbReference>
<dbReference type="InterPro" id="IPR014001">
    <property type="entry name" value="Helicase_ATP-bd"/>
</dbReference>
<dbReference type="Pfam" id="PF00271">
    <property type="entry name" value="Helicase_C"/>
    <property type="match status" value="1"/>
</dbReference>
<accession>A0A8H4J4C6</accession>
<dbReference type="Gene3D" id="3.40.50.10810">
    <property type="entry name" value="Tandem AAA-ATPase domain"/>
    <property type="match status" value="1"/>
</dbReference>
<dbReference type="CDD" id="cd18793">
    <property type="entry name" value="SF2_C_SNF"/>
    <property type="match status" value="1"/>
</dbReference>
<dbReference type="InterPro" id="IPR050628">
    <property type="entry name" value="SNF2_RAD54_helicase_TF"/>
</dbReference>
<dbReference type="SUPFAM" id="SSF52540">
    <property type="entry name" value="P-loop containing nucleoside triphosphate hydrolases"/>
    <property type="match status" value="1"/>
</dbReference>
<evidence type="ECO:0000256" key="1">
    <source>
        <dbReference type="ARBA" id="ARBA00022723"/>
    </source>
</evidence>
<protein>
    <submittedName>
        <fullName evidence="11">Snf2 family domain-containing protein</fullName>
    </submittedName>
</protein>
<dbReference type="PROSITE" id="PS50089">
    <property type="entry name" value="ZF_RING_2"/>
    <property type="match status" value="1"/>
</dbReference>
<evidence type="ECO:0000259" key="8">
    <source>
        <dbReference type="PROSITE" id="PS50089"/>
    </source>
</evidence>
<dbReference type="SUPFAM" id="SSF57850">
    <property type="entry name" value="RING/U-box"/>
    <property type="match status" value="1"/>
</dbReference>
<dbReference type="InterPro" id="IPR049730">
    <property type="entry name" value="SNF2/RAD54-like_C"/>
</dbReference>
<dbReference type="InterPro" id="IPR038718">
    <property type="entry name" value="SNF2-like_sf"/>
</dbReference>
<dbReference type="Pfam" id="PF00176">
    <property type="entry name" value="SNF2-rel_dom"/>
    <property type="match status" value="1"/>
</dbReference>
<dbReference type="Proteomes" id="UP000572817">
    <property type="component" value="Unassembled WGS sequence"/>
</dbReference>
<comment type="caution">
    <text evidence="11">The sequence shown here is derived from an EMBL/GenBank/DDBJ whole genome shotgun (WGS) entry which is preliminary data.</text>
</comment>
<gene>
    <name evidence="11" type="ORF">GTA08_BOTSDO12574</name>
</gene>
<evidence type="ECO:0000259" key="9">
    <source>
        <dbReference type="PROSITE" id="PS51192"/>
    </source>
</evidence>
<evidence type="ECO:0000256" key="5">
    <source>
        <dbReference type="ARBA" id="ARBA00022833"/>
    </source>
</evidence>
<dbReference type="GO" id="GO:0005634">
    <property type="term" value="C:nucleus"/>
    <property type="evidence" value="ECO:0007669"/>
    <property type="project" value="TreeGrafter"/>
</dbReference>
<proteinExistence type="predicted"/>
<dbReference type="EMBL" id="WWBZ02000008">
    <property type="protein sequence ID" value="KAF4311888.1"/>
    <property type="molecule type" value="Genomic_DNA"/>
</dbReference>
<evidence type="ECO:0000256" key="4">
    <source>
        <dbReference type="ARBA" id="ARBA00022801"/>
    </source>
</evidence>
<keyword evidence="4" id="KW-0378">Hydrolase</keyword>
<organism evidence="11 12">
    <name type="scientific">Botryosphaeria dothidea</name>
    <dbReference type="NCBI Taxonomy" id="55169"/>
    <lineage>
        <taxon>Eukaryota</taxon>
        <taxon>Fungi</taxon>
        <taxon>Dikarya</taxon>
        <taxon>Ascomycota</taxon>
        <taxon>Pezizomycotina</taxon>
        <taxon>Dothideomycetes</taxon>
        <taxon>Dothideomycetes incertae sedis</taxon>
        <taxon>Botryosphaeriales</taxon>
        <taxon>Botryosphaeriaceae</taxon>
        <taxon>Botryosphaeria</taxon>
    </lineage>
</organism>
<dbReference type="InterPro" id="IPR001650">
    <property type="entry name" value="Helicase_C-like"/>
</dbReference>
<feature type="domain" description="RING-type" evidence="8">
    <location>
        <begin position="246"/>
        <end position="296"/>
    </location>
</feature>
<sequence>MDKHCVTGTMSRLKFHGSSRPRKPAALLSKDVVLTTYDTVAYDFMKGESILYKVSWYRIVLDEAHLICGQQTKRFCAASALEAQQRWCMTGTPIQNRLNDLAALIRFLRVPYLSNASSFTNYITKPIENHQARGIIRLRSLLKSICLRRTTDLLTLPPTITHVRRLELVEAERQVYSQIGAFYKKAMLDAVGEKRKKGTPQMGLCQAILQLRRCCNNGAPEHISLESQQSFDDTFSTLQQLGTTACSSCAQELGSIGDPDDSTSGILASCDHLLCSGCVSQGEQDGNGTRLACPVCGVWTDGTPQVSNRIVQPSSSQDGSMFFSTKLLAVVQDILQYQHAEKSIVFTAWRQTISSISSLLNINNVGHCIVEGSMSIPERKKALDRFQSDPFCTVLLMTFGTGSAGLNLTAASRIHLVEPQWNPSVESQAIGRAVRLGQQRNVTVLRYIVKDTVEEVMKLGSPFYSDENT</sequence>
<dbReference type="PROSITE" id="PS51194">
    <property type="entry name" value="HELICASE_CTER"/>
    <property type="match status" value="1"/>
</dbReference>
<dbReference type="PANTHER" id="PTHR45626:SF52">
    <property type="entry name" value="SINGLE-STRANDED DNA-DEPENDENT ATPASE (EUROFUNG)"/>
    <property type="match status" value="1"/>
</dbReference>